<dbReference type="SUPFAM" id="SSF52317">
    <property type="entry name" value="Class I glutamine amidotransferase-like"/>
    <property type="match status" value="1"/>
</dbReference>
<protein>
    <submittedName>
        <fullName evidence="8">LD-carboxypeptidase</fullName>
    </submittedName>
</protein>
<name>A0ABT8VPS0_9FLAO</name>
<dbReference type="PANTHER" id="PTHR30237:SF2">
    <property type="entry name" value="MUREIN TETRAPEPTIDE CARBOXYPEPTIDASE"/>
    <property type="match status" value="1"/>
</dbReference>
<dbReference type="PIRSF" id="PIRSF028757">
    <property type="entry name" value="LD-carboxypeptidase"/>
    <property type="match status" value="1"/>
</dbReference>
<keyword evidence="9" id="KW-1185">Reference proteome</keyword>
<dbReference type="InterPro" id="IPR040921">
    <property type="entry name" value="Peptidase_S66C"/>
</dbReference>
<feature type="domain" description="LD-carboxypeptidase N-terminal" evidence="6">
    <location>
        <begin position="23"/>
        <end position="139"/>
    </location>
</feature>
<keyword evidence="5" id="KW-0720">Serine protease</keyword>
<evidence type="ECO:0000256" key="3">
    <source>
        <dbReference type="ARBA" id="ARBA00022670"/>
    </source>
</evidence>
<comment type="caution">
    <text evidence="8">The sequence shown here is derived from an EMBL/GenBank/DDBJ whole genome shotgun (WGS) entry which is preliminary data.</text>
</comment>
<reference evidence="8" key="1">
    <citation type="submission" date="2023-07" db="EMBL/GenBank/DDBJ databases">
        <title>Wenyingzhuangia sp. chi5 genome sequencing and assembly.</title>
        <authorList>
            <person name="Park S."/>
        </authorList>
    </citation>
    <scope>NUCLEOTIDE SEQUENCE</scope>
    <source>
        <strain evidence="8">Chi5</strain>
    </source>
</reference>
<keyword evidence="4" id="KW-0378">Hydrolase</keyword>
<evidence type="ECO:0000313" key="9">
    <source>
        <dbReference type="Proteomes" id="UP001168642"/>
    </source>
</evidence>
<dbReference type="InterPro" id="IPR003507">
    <property type="entry name" value="S66_fam"/>
</dbReference>
<dbReference type="Gene3D" id="3.50.30.60">
    <property type="entry name" value="LD-carboxypeptidase A C-terminal domain-like"/>
    <property type="match status" value="1"/>
</dbReference>
<comment type="similarity">
    <text evidence="1">Belongs to the peptidase S66 family.</text>
</comment>
<dbReference type="InterPro" id="IPR027461">
    <property type="entry name" value="Carboxypeptidase_A_C_sf"/>
</dbReference>
<accession>A0ABT8VPS0</accession>
<gene>
    <name evidence="8" type="ORF">QVZ41_03800</name>
</gene>
<dbReference type="InterPro" id="IPR027478">
    <property type="entry name" value="LdcA_N"/>
</dbReference>
<dbReference type="RefSeq" id="WP_302883219.1">
    <property type="nucleotide sequence ID" value="NZ_JAUMIT010000001.1"/>
</dbReference>
<dbReference type="CDD" id="cd07025">
    <property type="entry name" value="Peptidase_S66"/>
    <property type="match status" value="1"/>
</dbReference>
<organism evidence="8 9">
    <name type="scientific">Wenyingzhuangia gilva</name>
    <dbReference type="NCBI Taxonomy" id="3057677"/>
    <lineage>
        <taxon>Bacteria</taxon>
        <taxon>Pseudomonadati</taxon>
        <taxon>Bacteroidota</taxon>
        <taxon>Flavobacteriia</taxon>
        <taxon>Flavobacteriales</taxon>
        <taxon>Flavobacteriaceae</taxon>
        <taxon>Wenyingzhuangia</taxon>
    </lineage>
</organism>
<evidence type="ECO:0000259" key="6">
    <source>
        <dbReference type="Pfam" id="PF02016"/>
    </source>
</evidence>
<dbReference type="Pfam" id="PF17676">
    <property type="entry name" value="Peptidase_S66C"/>
    <property type="match status" value="1"/>
</dbReference>
<dbReference type="Gene3D" id="3.40.50.10740">
    <property type="entry name" value="Class I glutamine amidotransferase-like"/>
    <property type="match status" value="1"/>
</dbReference>
<proteinExistence type="inferred from homology"/>
<evidence type="ECO:0000259" key="7">
    <source>
        <dbReference type="Pfam" id="PF17676"/>
    </source>
</evidence>
<keyword evidence="2" id="KW-0121">Carboxypeptidase</keyword>
<dbReference type="Proteomes" id="UP001168642">
    <property type="component" value="Unassembled WGS sequence"/>
</dbReference>
<dbReference type="SUPFAM" id="SSF141986">
    <property type="entry name" value="LD-carboxypeptidase A C-terminal domain-like"/>
    <property type="match status" value="1"/>
</dbReference>
<evidence type="ECO:0000256" key="5">
    <source>
        <dbReference type="ARBA" id="ARBA00022825"/>
    </source>
</evidence>
<dbReference type="Pfam" id="PF02016">
    <property type="entry name" value="Peptidase_S66"/>
    <property type="match status" value="1"/>
</dbReference>
<dbReference type="InterPro" id="IPR040449">
    <property type="entry name" value="Peptidase_S66_N"/>
</dbReference>
<evidence type="ECO:0000313" key="8">
    <source>
        <dbReference type="EMBL" id="MDO3693973.1"/>
    </source>
</evidence>
<dbReference type="EMBL" id="JAUMIT010000001">
    <property type="protein sequence ID" value="MDO3693973.1"/>
    <property type="molecule type" value="Genomic_DNA"/>
</dbReference>
<feature type="domain" description="LD-carboxypeptidase C-terminal" evidence="7">
    <location>
        <begin position="184"/>
        <end position="299"/>
    </location>
</feature>
<keyword evidence="3" id="KW-0645">Protease</keyword>
<sequence>MSNSFSQNITFTQPDFLQQGDTILIVAPAGIVKQPTAIEKAKETFENWGYTVIIGEAVFNEHHHFAGTDAQRKNDMQWALDHPTAKAIWCARGGYGSVRIIDDLDFREFAKHPKWIVGYSDITVFHNKLHNLGFQSIHAPMPINFKEPWPAIEESMEQLNTILKGNLPSYTISSNSYNQTGNVSGVIVGGNLTILENMIGTSTCFSTKNKILFIEEIGEYKYHIDRLLRALDRKDYFKDCAGLILGDFTDTKQNYPDFGQSIEEIVLSIVEKYNIPVLFDFPAGHEDKNMGLIFGHEINMTVGNSSSSVEFSN</sequence>
<dbReference type="InterPro" id="IPR029062">
    <property type="entry name" value="Class_I_gatase-like"/>
</dbReference>
<evidence type="ECO:0000256" key="2">
    <source>
        <dbReference type="ARBA" id="ARBA00022645"/>
    </source>
</evidence>
<evidence type="ECO:0000256" key="4">
    <source>
        <dbReference type="ARBA" id="ARBA00022801"/>
    </source>
</evidence>
<evidence type="ECO:0000256" key="1">
    <source>
        <dbReference type="ARBA" id="ARBA00010233"/>
    </source>
</evidence>
<dbReference type="PANTHER" id="PTHR30237">
    <property type="entry name" value="MURAMOYLTETRAPEPTIDE CARBOXYPEPTIDASE"/>
    <property type="match status" value="1"/>
</dbReference>